<comment type="similarity">
    <text evidence="2">Belongs to the TrkH potassium transport family.</text>
</comment>
<feature type="transmembrane region" description="Helical" evidence="9">
    <location>
        <begin position="330"/>
        <end position="352"/>
    </location>
</feature>
<dbReference type="Pfam" id="PF02386">
    <property type="entry name" value="TrkH"/>
    <property type="match status" value="1"/>
</dbReference>
<comment type="subcellular location">
    <subcellularLocation>
        <location evidence="1">Cell membrane</location>
        <topology evidence="1">Multi-pass membrane protein</topology>
    </subcellularLocation>
</comment>
<proteinExistence type="inferred from homology"/>
<organism evidence="10 11">
    <name type="scientific">Romboutsia faecis</name>
    <dbReference type="NCBI Taxonomy" id="2764597"/>
    <lineage>
        <taxon>Bacteria</taxon>
        <taxon>Bacillati</taxon>
        <taxon>Bacillota</taxon>
        <taxon>Clostridia</taxon>
        <taxon>Peptostreptococcales</taxon>
        <taxon>Peptostreptococcaceae</taxon>
        <taxon>Romboutsia</taxon>
    </lineage>
</organism>
<dbReference type="EMBL" id="JACRWE010000005">
    <property type="protein sequence ID" value="MBC5997425.1"/>
    <property type="molecule type" value="Genomic_DNA"/>
</dbReference>
<keyword evidence="5 9" id="KW-0812">Transmembrane</keyword>
<keyword evidence="7" id="KW-0406">Ion transport</keyword>
<evidence type="ECO:0000256" key="1">
    <source>
        <dbReference type="ARBA" id="ARBA00004651"/>
    </source>
</evidence>
<feature type="transmembrane region" description="Helical" evidence="9">
    <location>
        <begin position="272"/>
        <end position="292"/>
    </location>
</feature>
<accession>A0ABR7JR86</accession>
<feature type="transmembrane region" description="Helical" evidence="9">
    <location>
        <begin position="400"/>
        <end position="421"/>
    </location>
</feature>
<evidence type="ECO:0000256" key="4">
    <source>
        <dbReference type="ARBA" id="ARBA00022475"/>
    </source>
</evidence>
<name>A0ABR7JR86_9FIRM</name>
<evidence type="ECO:0000256" key="3">
    <source>
        <dbReference type="ARBA" id="ARBA00022448"/>
    </source>
</evidence>
<keyword evidence="11" id="KW-1185">Reference proteome</keyword>
<evidence type="ECO:0000256" key="7">
    <source>
        <dbReference type="ARBA" id="ARBA00023065"/>
    </source>
</evidence>
<feature type="transmembrane region" description="Helical" evidence="9">
    <location>
        <begin position="236"/>
        <end position="260"/>
    </location>
</feature>
<protein>
    <submittedName>
        <fullName evidence="10">TrkH family potassium uptake protein</fullName>
    </submittedName>
</protein>
<comment type="caution">
    <text evidence="10">The sequence shown here is derived from an EMBL/GenBank/DDBJ whole genome shotgun (WGS) entry which is preliminary data.</text>
</comment>
<dbReference type="PANTHER" id="PTHR32024:SF2">
    <property type="entry name" value="TRK SYSTEM POTASSIUM UPTAKE PROTEIN TRKG-RELATED"/>
    <property type="match status" value="1"/>
</dbReference>
<feature type="transmembrane region" description="Helical" evidence="9">
    <location>
        <begin position="43"/>
        <end position="65"/>
    </location>
</feature>
<feature type="transmembrane region" description="Helical" evidence="9">
    <location>
        <begin position="142"/>
        <end position="165"/>
    </location>
</feature>
<evidence type="ECO:0000256" key="9">
    <source>
        <dbReference type="SAM" id="Phobius"/>
    </source>
</evidence>
<feature type="transmembrane region" description="Helical" evidence="9">
    <location>
        <begin position="12"/>
        <end position="37"/>
    </location>
</feature>
<reference evidence="10 11" key="1">
    <citation type="submission" date="2020-08" db="EMBL/GenBank/DDBJ databases">
        <authorList>
            <person name="Liu C."/>
            <person name="Sun Q."/>
        </authorList>
    </citation>
    <scope>NUCLEOTIDE SEQUENCE [LARGE SCALE GENOMIC DNA]</scope>
    <source>
        <strain evidence="10 11">NSJ-18</strain>
    </source>
</reference>
<evidence type="ECO:0000256" key="5">
    <source>
        <dbReference type="ARBA" id="ARBA00022692"/>
    </source>
</evidence>
<keyword evidence="6 9" id="KW-1133">Transmembrane helix</keyword>
<evidence type="ECO:0000256" key="6">
    <source>
        <dbReference type="ARBA" id="ARBA00022989"/>
    </source>
</evidence>
<dbReference type="InterPro" id="IPR003445">
    <property type="entry name" value="Cat_transpt"/>
</dbReference>
<dbReference type="PANTHER" id="PTHR32024">
    <property type="entry name" value="TRK SYSTEM POTASSIUM UPTAKE PROTEIN TRKG-RELATED"/>
    <property type="match status" value="1"/>
</dbReference>
<dbReference type="Proteomes" id="UP000609849">
    <property type="component" value="Unassembled WGS sequence"/>
</dbReference>
<keyword evidence="8 9" id="KW-0472">Membrane</keyword>
<evidence type="ECO:0000256" key="2">
    <source>
        <dbReference type="ARBA" id="ARBA00009137"/>
    </source>
</evidence>
<evidence type="ECO:0000313" key="11">
    <source>
        <dbReference type="Proteomes" id="UP000609849"/>
    </source>
</evidence>
<sequence>MELRKIKNWNVLLYYIGILAVIIGVILLLPLSILPFYKNEMNFAISFICPSLVCIILGVVLVRIFKCDTNKNLSVGEDAVIVVSAWILATVFSAIPFMISQNLNFTQAYFESVSGWTTTGLSVIDVESTPHIFLIYRSIMQFFGGVGIVLVMVSALSSTFGMKLYNSEGHSDKILPNLIKSSRMILSIYLGYVIAGTALYVITGMPIFDAINHSIAALSTGGFSTKLESIGFYDNVYIELITIILMILGTISFATHVLLVKGRFKEILKIGEIRFMFLILGIAIPLITFVSLKDLYGGLYKGCRVALFEIVSALSTTGFSTVGYNNWPPFAMFIMIILMITGGGAGSTSGGIKLYRVYLMMKQLVWNIKSKFLPEHFVKKHYVYKAEGKVIINKDDVIEIYNYICAYIVIFVLGVATMLAYKYPLHEAMFEFSSALGTVGLSVGITSPTAPSLILWVEIIGMLLGRLEIWVIFIAIFKIAKKAITK</sequence>
<dbReference type="RefSeq" id="WP_153971953.1">
    <property type="nucleotide sequence ID" value="NZ_JACRWE010000005.1"/>
</dbReference>
<gene>
    <name evidence="10" type="ORF">H8923_11680</name>
</gene>
<keyword evidence="3" id="KW-0813">Transport</keyword>
<feature type="transmembrane region" description="Helical" evidence="9">
    <location>
        <begin position="77"/>
        <end position="99"/>
    </location>
</feature>
<feature type="transmembrane region" description="Helical" evidence="9">
    <location>
        <begin position="186"/>
        <end position="208"/>
    </location>
</feature>
<evidence type="ECO:0000256" key="8">
    <source>
        <dbReference type="ARBA" id="ARBA00023136"/>
    </source>
</evidence>
<keyword evidence="4" id="KW-1003">Cell membrane</keyword>
<feature type="transmembrane region" description="Helical" evidence="9">
    <location>
        <begin position="453"/>
        <end position="477"/>
    </location>
</feature>
<evidence type="ECO:0000313" key="10">
    <source>
        <dbReference type="EMBL" id="MBC5997425.1"/>
    </source>
</evidence>